<evidence type="ECO:0000313" key="3">
    <source>
        <dbReference type="Proteomes" id="UP000316304"/>
    </source>
</evidence>
<evidence type="ECO:0000313" key="2">
    <source>
        <dbReference type="EMBL" id="TWU21461.1"/>
    </source>
</evidence>
<keyword evidence="1" id="KW-0732">Signal</keyword>
<dbReference type="OrthoDB" id="290569at2"/>
<organism evidence="2 3">
    <name type="scientific">Novipirellula galeiformis</name>
    <dbReference type="NCBI Taxonomy" id="2528004"/>
    <lineage>
        <taxon>Bacteria</taxon>
        <taxon>Pseudomonadati</taxon>
        <taxon>Planctomycetota</taxon>
        <taxon>Planctomycetia</taxon>
        <taxon>Pirellulales</taxon>
        <taxon>Pirellulaceae</taxon>
        <taxon>Novipirellula</taxon>
    </lineage>
</organism>
<keyword evidence="3" id="KW-1185">Reference proteome</keyword>
<dbReference type="EMBL" id="SJPT01000006">
    <property type="protein sequence ID" value="TWU21461.1"/>
    <property type="molecule type" value="Genomic_DNA"/>
</dbReference>
<gene>
    <name evidence="2" type="ORF">Pla52o_36470</name>
</gene>
<feature type="chain" id="PRO_5022775345" evidence="1">
    <location>
        <begin position="25"/>
        <end position="121"/>
    </location>
</feature>
<feature type="signal peptide" evidence="1">
    <location>
        <begin position="1"/>
        <end position="24"/>
    </location>
</feature>
<dbReference type="RefSeq" id="WP_146595801.1">
    <property type="nucleotide sequence ID" value="NZ_SJPT01000006.1"/>
</dbReference>
<name>A0A5C6CDF9_9BACT</name>
<comment type="caution">
    <text evidence="2">The sequence shown here is derived from an EMBL/GenBank/DDBJ whole genome shotgun (WGS) entry which is preliminary data.</text>
</comment>
<dbReference type="Proteomes" id="UP000316304">
    <property type="component" value="Unassembled WGS sequence"/>
</dbReference>
<reference evidence="2 3" key="1">
    <citation type="submission" date="2019-02" db="EMBL/GenBank/DDBJ databases">
        <title>Deep-cultivation of Planctomycetes and their phenomic and genomic characterization uncovers novel biology.</title>
        <authorList>
            <person name="Wiegand S."/>
            <person name="Jogler M."/>
            <person name="Boedeker C."/>
            <person name="Pinto D."/>
            <person name="Vollmers J."/>
            <person name="Rivas-Marin E."/>
            <person name="Kohn T."/>
            <person name="Peeters S.H."/>
            <person name="Heuer A."/>
            <person name="Rast P."/>
            <person name="Oberbeckmann S."/>
            <person name="Bunk B."/>
            <person name="Jeske O."/>
            <person name="Meyerdierks A."/>
            <person name="Storesund J.E."/>
            <person name="Kallscheuer N."/>
            <person name="Luecker S."/>
            <person name="Lage O.M."/>
            <person name="Pohl T."/>
            <person name="Merkel B.J."/>
            <person name="Hornburger P."/>
            <person name="Mueller R.-W."/>
            <person name="Bruemmer F."/>
            <person name="Labrenz M."/>
            <person name="Spormann A.M."/>
            <person name="Op Den Camp H."/>
            <person name="Overmann J."/>
            <person name="Amann R."/>
            <person name="Jetten M.S.M."/>
            <person name="Mascher T."/>
            <person name="Medema M.H."/>
            <person name="Devos D.P."/>
            <person name="Kaster A.-K."/>
            <person name="Ovreas L."/>
            <person name="Rohde M."/>
            <person name="Galperin M.Y."/>
            <person name="Jogler C."/>
        </authorList>
    </citation>
    <scope>NUCLEOTIDE SEQUENCE [LARGE SCALE GENOMIC DNA]</scope>
    <source>
        <strain evidence="2 3">Pla52o</strain>
    </source>
</reference>
<proteinExistence type="predicted"/>
<protein>
    <submittedName>
        <fullName evidence="2">Uncharacterized protein</fullName>
    </submittedName>
</protein>
<dbReference type="AlphaFoldDB" id="A0A5C6CDF9"/>
<sequence precursor="true">MYRMLMITAALTLLPALASPNAIANEPTLAAANELAPADEIVRYRLTDWKAKHIHDAKKADTIAKTLKKLGCEVTLSEHNGHMDVKYRCPEWHELKLNSHDDAHKWERWLKEFHFTTEHKH</sequence>
<evidence type="ECO:0000256" key="1">
    <source>
        <dbReference type="SAM" id="SignalP"/>
    </source>
</evidence>
<accession>A0A5C6CDF9</accession>